<name>A0A8S4GBA6_PLUXY</name>
<proteinExistence type="predicted"/>
<comment type="caution">
    <text evidence="2">The sequence shown here is derived from an EMBL/GenBank/DDBJ whole genome shotgun (WGS) entry which is preliminary data.</text>
</comment>
<reference evidence="2" key="1">
    <citation type="submission" date="2020-11" db="EMBL/GenBank/DDBJ databases">
        <authorList>
            <person name="Whiteford S."/>
        </authorList>
    </citation>
    <scope>NUCLEOTIDE SEQUENCE</scope>
</reference>
<feature type="compositionally biased region" description="Polar residues" evidence="1">
    <location>
        <begin position="239"/>
        <end position="254"/>
    </location>
</feature>
<protein>
    <submittedName>
        <fullName evidence="2">(diamondback moth) hypothetical protein</fullName>
    </submittedName>
</protein>
<feature type="compositionally biased region" description="Polar residues" evidence="1">
    <location>
        <begin position="362"/>
        <end position="387"/>
    </location>
</feature>
<feature type="compositionally biased region" description="Low complexity" evidence="1">
    <location>
        <begin position="388"/>
        <end position="420"/>
    </location>
</feature>
<sequence length="546" mass="60269">MEDRSGHRRVNLLARLVKELRDPTTLHRVAVARTSPLPVASHSGVDPPGWSTFSKNLVIEFMKPTDSELSYARRAGESQGTQYSHDALLRPSEIRRRFENGFNKLYNWVLIFGQRCYDYVAPTTSSVNVSPPLAITHQPLCPKPELVKIAKRKSHTHFTLAKPESIYEVQNICNVTEPKFYPKPFISEEPSLSTPVTRSYASPTRSPPHAGSRRATSMFYTPRPNPKGVTKVYPKKSRLSSQPQRSMSGVTPQMSQLVNERRMFLSPSVRRKPSAFASKSTLQSTLTPRPQPHMLRTSRSPYGSQSCLPTPGFDIQDTSPQILPSPSSIYYPSPLLNQSHSKRSPLQTKPTPRMTVPAPIPSVSTNSDYSYQQFYPERPSSSMRRPQSVSIESSIAESSFDTDSFSSKRSSSLRSASLDSPPYPFEQLMAIPEESAGSSVMSGVPVRGSRSDPTPLPRARLSPAPPPPPAPPGPSTPSRLSRPSVADLPSLLISALPNLSMLEVAIRQIKNELLSQNAASVPSTVGYHVTPKSAIFEIYCAVCVLY</sequence>
<feature type="compositionally biased region" description="Pro residues" evidence="1">
    <location>
        <begin position="463"/>
        <end position="475"/>
    </location>
</feature>
<feature type="compositionally biased region" description="Polar residues" evidence="1">
    <location>
        <begin position="277"/>
        <end position="288"/>
    </location>
</feature>
<feature type="region of interest" description="Disordered" evidence="1">
    <location>
        <begin position="190"/>
        <end position="254"/>
    </location>
</feature>
<accession>A0A8S4GBA6</accession>
<evidence type="ECO:0000256" key="1">
    <source>
        <dbReference type="SAM" id="MobiDB-lite"/>
    </source>
</evidence>
<organism evidence="2 3">
    <name type="scientific">Plutella xylostella</name>
    <name type="common">Diamondback moth</name>
    <name type="synonym">Plutella maculipennis</name>
    <dbReference type="NCBI Taxonomy" id="51655"/>
    <lineage>
        <taxon>Eukaryota</taxon>
        <taxon>Metazoa</taxon>
        <taxon>Ecdysozoa</taxon>
        <taxon>Arthropoda</taxon>
        <taxon>Hexapoda</taxon>
        <taxon>Insecta</taxon>
        <taxon>Pterygota</taxon>
        <taxon>Neoptera</taxon>
        <taxon>Endopterygota</taxon>
        <taxon>Lepidoptera</taxon>
        <taxon>Glossata</taxon>
        <taxon>Ditrysia</taxon>
        <taxon>Yponomeutoidea</taxon>
        <taxon>Plutellidae</taxon>
        <taxon>Plutella</taxon>
    </lineage>
</organism>
<feature type="compositionally biased region" description="Low complexity" evidence="1">
    <location>
        <begin position="319"/>
        <end position="336"/>
    </location>
</feature>
<evidence type="ECO:0000313" key="2">
    <source>
        <dbReference type="EMBL" id="CAG9137131.1"/>
    </source>
</evidence>
<dbReference type="Proteomes" id="UP000653454">
    <property type="component" value="Unassembled WGS sequence"/>
</dbReference>
<feature type="compositionally biased region" description="Polar residues" evidence="1">
    <location>
        <begin position="297"/>
        <end position="308"/>
    </location>
</feature>
<keyword evidence="3" id="KW-1185">Reference proteome</keyword>
<dbReference type="AlphaFoldDB" id="A0A8S4GBA6"/>
<feature type="compositionally biased region" description="Polar residues" evidence="1">
    <location>
        <begin position="190"/>
        <end position="204"/>
    </location>
</feature>
<dbReference type="EMBL" id="CAJHNJ030000188">
    <property type="protein sequence ID" value="CAG9137131.1"/>
    <property type="molecule type" value="Genomic_DNA"/>
</dbReference>
<feature type="region of interest" description="Disordered" evidence="1">
    <location>
        <begin position="269"/>
        <end position="482"/>
    </location>
</feature>
<gene>
    <name evidence="2" type="ORF">PLXY2_LOCUS15387</name>
</gene>
<evidence type="ECO:0000313" key="3">
    <source>
        <dbReference type="Proteomes" id="UP000653454"/>
    </source>
</evidence>